<name>A0A2U1PM31_ARTAN</name>
<dbReference type="PANTHER" id="PTHR46658:SF1">
    <property type="entry name" value="CYS OR MET METABOLISM PYRIDOXAL-PHOSPHATE-DEPENDENT ENZYME"/>
    <property type="match status" value="1"/>
</dbReference>
<dbReference type="Gene3D" id="3.90.1150.60">
    <property type="entry name" value="Methioning gamme-lyase, C-terminal domain"/>
    <property type="match status" value="1"/>
</dbReference>
<protein>
    <submittedName>
        <fullName evidence="2">Uncharacterized protein</fullName>
    </submittedName>
</protein>
<accession>A0A2U1PM31</accession>
<dbReference type="STRING" id="35608.A0A2U1PM31"/>
<proteinExistence type="predicted"/>
<comment type="caution">
    <text evidence="2">The sequence shown here is derived from an EMBL/GenBank/DDBJ whole genome shotgun (WGS) entry which is preliminary data.</text>
</comment>
<dbReference type="PANTHER" id="PTHR46658">
    <property type="entry name" value="CYS OR MET METABOLISM PYRIDOXAL-PHOSPHATE-DEPENDENT ENZYME"/>
    <property type="match status" value="1"/>
</dbReference>
<dbReference type="Pfam" id="PF06838">
    <property type="entry name" value="Met_gamma_lyase"/>
    <property type="match status" value="1"/>
</dbReference>
<dbReference type="Proteomes" id="UP000245207">
    <property type="component" value="Unassembled WGS sequence"/>
</dbReference>
<dbReference type="AlphaFoldDB" id="A0A2U1PM31"/>
<evidence type="ECO:0000313" key="3">
    <source>
        <dbReference type="Proteomes" id="UP000245207"/>
    </source>
</evidence>
<evidence type="ECO:0000313" key="2">
    <source>
        <dbReference type="EMBL" id="PWA86799.1"/>
    </source>
</evidence>
<feature type="region of interest" description="Disordered" evidence="1">
    <location>
        <begin position="88"/>
        <end position="113"/>
    </location>
</feature>
<dbReference type="OrthoDB" id="5348404at2759"/>
<gene>
    <name evidence="2" type="ORF">CTI12_AA077760</name>
</gene>
<keyword evidence="3" id="KW-1185">Reference proteome</keyword>
<evidence type="ECO:0000256" key="1">
    <source>
        <dbReference type="SAM" id="MobiDB-lite"/>
    </source>
</evidence>
<dbReference type="EMBL" id="PKPP01000981">
    <property type="protein sequence ID" value="PWA86799.1"/>
    <property type="molecule type" value="Genomic_DNA"/>
</dbReference>
<dbReference type="InterPro" id="IPR009651">
    <property type="entry name" value="Met_g_lyase_put"/>
</dbReference>
<sequence>MALQAVQLGSREKLLAFCEAVQRSSPVSSYTKPIAGSSAGYASEVIFADGTFMCDGPLREPFCIFCQVFTSFISKLSSLLLSTTREPAQYNDEKPAPESTAGSTNGDSLDKGVTQPLLISSQPHQDHEDDDVECDGSKEISEDTRALVTLPLLQFLFCIRFNISIELS</sequence>
<reference evidence="2 3" key="1">
    <citation type="journal article" date="2018" name="Mol. Plant">
        <title>The genome of Artemisia annua provides insight into the evolution of Asteraceae family and artemisinin biosynthesis.</title>
        <authorList>
            <person name="Shen Q."/>
            <person name="Zhang L."/>
            <person name="Liao Z."/>
            <person name="Wang S."/>
            <person name="Yan T."/>
            <person name="Shi P."/>
            <person name="Liu M."/>
            <person name="Fu X."/>
            <person name="Pan Q."/>
            <person name="Wang Y."/>
            <person name="Lv Z."/>
            <person name="Lu X."/>
            <person name="Zhang F."/>
            <person name="Jiang W."/>
            <person name="Ma Y."/>
            <person name="Chen M."/>
            <person name="Hao X."/>
            <person name="Li L."/>
            <person name="Tang Y."/>
            <person name="Lv G."/>
            <person name="Zhou Y."/>
            <person name="Sun X."/>
            <person name="Brodelius P.E."/>
            <person name="Rose J.K.C."/>
            <person name="Tang K."/>
        </authorList>
    </citation>
    <scope>NUCLEOTIDE SEQUENCE [LARGE SCALE GENOMIC DNA]</scope>
    <source>
        <strain evidence="3">cv. Huhao1</strain>
        <tissue evidence="2">Leaf</tissue>
    </source>
</reference>
<organism evidence="2 3">
    <name type="scientific">Artemisia annua</name>
    <name type="common">Sweet wormwood</name>
    <dbReference type="NCBI Taxonomy" id="35608"/>
    <lineage>
        <taxon>Eukaryota</taxon>
        <taxon>Viridiplantae</taxon>
        <taxon>Streptophyta</taxon>
        <taxon>Embryophyta</taxon>
        <taxon>Tracheophyta</taxon>
        <taxon>Spermatophyta</taxon>
        <taxon>Magnoliopsida</taxon>
        <taxon>eudicotyledons</taxon>
        <taxon>Gunneridae</taxon>
        <taxon>Pentapetalae</taxon>
        <taxon>asterids</taxon>
        <taxon>campanulids</taxon>
        <taxon>Asterales</taxon>
        <taxon>Asteraceae</taxon>
        <taxon>Asteroideae</taxon>
        <taxon>Anthemideae</taxon>
        <taxon>Artemisiinae</taxon>
        <taxon>Artemisia</taxon>
    </lineage>
</organism>